<dbReference type="AlphaFoldDB" id="A0A0A1TRU9"/>
<sequence length="332" mass="36886">MSTKAESEKTETSSAGKIGAFLQKNLNKGELALKHAIGLGQTPNVVPVGEPGRGEARNVEIGWHPVGGLAGKWFAERTGLGKLITEKINKYPDPTQHWAVLVGDFVHQLWMDENFDVIYINEKIKREEWTTFEVGQTHLNDDAVRRAGEAVIATIREKQPGYNLISNNCQTYALQLLDAIKAGGKQEFGTTLAVYERVFGEGKVMDLFEDPETGVPVAAVPPADGVPPAPVAEGENPPVPPEKKDDDKTNEEKKDDDKTEEKKDDDKTNEEKKDDDEKKNDGNIVSFAQNLMNKYTNQLDTQEQANASREAPDQKDKLRDAKKKVLGFFKRK</sequence>
<gene>
    <name evidence="2" type="ORF">VHEMI09631</name>
</gene>
<feature type="compositionally biased region" description="Basic and acidic residues" evidence="1">
    <location>
        <begin position="310"/>
        <end position="319"/>
    </location>
</feature>
<reference evidence="2 3" key="1">
    <citation type="journal article" date="2015" name="Genome Announc.">
        <title>Draft Genome Sequence and Gene Annotation of the Entomopathogenic Fungus Verticillium hemipterigenum.</title>
        <authorList>
            <person name="Horn F."/>
            <person name="Habel A."/>
            <person name="Scharf D.H."/>
            <person name="Dworschak J."/>
            <person name="Brakhage A.A."/>
            <person name="Guthke R."/>
            <person name="Hertweck C."/>
            <person name="Linde J."/>
        </authorList>
    </citation>
    <scope>NUCLEOTIDE SEQUENCE [LARGE SCALE GENOMIC DNA]</scope>
</reference>
<dbReference type="OrthoDB" id="3431913at2759"/>
<feature type="region of interest" description="Disordered" evidence="1">
    <location>
        <begin position="215"/>
        <end position="332"/>
    </location>
</feature>
<evidence type="ECO:0000256" key="1">
    <source>
        <dbReference type="SAM" id="MobiDB-lite"/>
    </source>
</evidence>
<evidence type="ECO:0008006" key="4">
    <source>
        <dbReference type="Google" id="ProtNLM"/>
    </source>
</evidence>
<organism evidence="2 3">
    <name type="scientific">[Torrubiella] hemipterigena</name>
    <dbReference type="NCBI Taxonomy" id="1531966"/>
    <lineage>
        <taxon>Eukaryota</taxon>
        <taxon>Fungi</taxon>
        <taxon>Dikarya</taxon>
        <taxon>Ascomycota</taxon>
        <taxon>Pezizomycotina</taxon>
        <taxon>Sordariomycetes</taxon>
        <taxon>Hypocreomycetidae</taxon>
        <taxon>Hypocreales</taxon>
        <taxon>Clavicipitaceae</taxon>
        <taxon>Clavicipitaceae incertae sedis</taxon>
        <taxon>'Torrubiella' clade</taxon>
    </lineage>
</organism>
<name>A0A0A1TRU9_9HYPO</name>
<proteinExistence type="predicted"/>
<dbReference type="STRING" id="1531966.A0A0A1TRU9"/>
<evidence type="ECO:0000313" key="3">
    <source>
        <dbReference type="Proteomes" id="UP000039046"/>
    </source>
</evidence>
<feature type="compositionally biased region" description="Basic and acidic residues" evidence="1">
    <location>
        <begin position="241"/>
        <end position="281"/>
    </location>
</feature>
<protein>
    <recommendedName>
        <fullName evidence="4">DUF862-domain-containing protein</fullName>
    </recommendedName>
</protein>
<dbReference type="HOGENOM" id="CLU_053718_1_0_1"/>
<dbReference type="EMBL" id="CDHN01000006">
    <property type="protein sequence ID" value="CEJ94077.1"/>
    <property type="molecule type" value="Genomic_DNA"/>
</dbReference>
<evidence type="ECO:0000313" key="2">
    <source>
        <dbReference type="EMBL" id="CEJ94077.1"/>
    </source>
</evidence>
<dbReference type="Proteomes" id="UP000039046">
    <property type="component" value="Unassembled WGS sequence"/>
</dbReference>
<feature type="compositionally biased region" description="Polar residues" evidence="1">
    <location>
        <begin position="286"/>
        <end position="307"/>
    </location>
</feature>
<accession>A0A0A1TRU9</accession>
<keyword evidence="3" id="KW-1185">Reference proteome</keyword>
<feature type="compositionally biased region" description="Basic residues" evidence="1">
    <location>
        <begin position="320"/>
        <end position="332"/>
    </location>
</feature>